<dbReference type="EMBL" id="QFRI01000003">
    <property type="protein sequence ID" value="PWH82106.1"/>
    <property type="molecule type" value="Genomic_DNA"/>
</dbReference>
<reference evidence="2 3" key="1">
    <citation type="submission" date="2018-05" db="EMBL/GenBank/DDBJ databases">
        <title>Algibacter marinivivus sp. nov., isolated from sample around a algae.</title>
        <authorList>
            <person name="Zhong X."/>
        </authorList>
    </citation>
    <scope>NUCLEOTIDE SEQUENCE [LARGE SCALE GENOMIC DNA]</scope>
    <source>
        <strain evidence="2 3">ZY111</strain>
    </source>
</reference>
<dbReference type="Gene3D" id="3.90.780.10">
    <property type="entry name" value="5'-Nucleotidase, C-terminal domain"/>
    <property type="match status" value="1"/>
</dbReference>
<evidence type="ECO:0000313" key="2">
    <source>
        <dbReference type="EMBL" id="PWH82106.1"/>
    </source>
</evidence>
<gene>
    <name evidence="2" type="ORF">DIS18_12640</name>
</gene>
<accession>A0A2U2X2T8</accession>
<dbReference type="PANTHER" id="PTHR11575">
    <property type="entry name" value="5'-NUCLEOTIDASE-RELATED"/>
    <property type="match status" value="1"/>
</dbReference>
<proteinExistence type="predicted"/>
<dbReference type="InterPro" id="IPR006179">
    <property type="entry name" value="5_nucleotidase/apyrase"/>
</dbReference>
<dbReference type="GO" id="GO:0030288">
    <property type="term" value="C:outer membrane-bounded periplasmic space"/>
    <property type="evidence" value="ECO:0007669"/>
    <property type="project" value="TreeGrafter"/>
</dbReference>
<keyword evidence="3" id="KW-1185">Reference proteome</keyword>
<name>A0A2U2X2T8_9FLAO</name>
<dbReference type="OrthoDB" id="4762412at2"/>
<dbReference type="GO" id="GO:0009166">
    <property type="term" value="P:nucleotide catabolic process"/>
    <property type="evidence" value="ECO:0007669"/>
    <property type="project" value="InterPro"/>
</dbReference>
<dbReference type="PANTHER" id="PTHR11575:SF24">
    <property type="entry name" value="5'-NUCLEOTIDASE"/>
    <property type="match status" value="1"/>
</dbReference>
<dbReference type="AlphaFoldDB" id="A0A2U2X2T8"/>
<dbReference type="Proteomes" id="UP000245375">
    <property type="component" value="Unassembled WGS sequence"/>
</dbReference>
<evidence type="ECO:0000313" key="3">
    <source>
        <dbReference type="Proteomes" id="UP000245375"/>
    </source>
</evidence>
<protein>
    <recommendedName>
        <fullName evidence="1">5'-Nucleotidase C-terminal domain-containing protein</fullName>
    </recommendedName>
</protein>
<organism evidence="2 3">
    <name type="scientific">Algibacter marinivivus</name>
    <dbReference type="NCBI Taxonomy" id="2100723"/>
    <lineage>
        <taxon>Bacteria</taxon>
        <taxon>Pseudomonadati</taxon>
        <taxon>Bacteroidota</taxon>
        <taxon>Flavobacteriia</taxon>
        <taxon>Flavobacteriales</taxon>
        <taxon>Flavobacteriaceae</taxon>
        <taxon>Algibacter</taxon>
    </lineage>
</organism>
<reference evidence="3" key="2">
    <citation type="submission" date="2018-05" db="EMBL/GenBank/DDBJ databases">
        <title>Algibacter marinivivus sp. nov., isolated from sample around a algae.</title>
        <authorList>
            <person name="Lu D."/>
        </authorList>
    </citation>
    <scope>NUCLEOTIDE SEQUENCE [LARGE SCALE GENOMIC DNA]</scope>
    <source>
        <strain evidence="3">ZY111</strain>
    </source>
</reference>
<dbReference type="InterPro" id="IPR036907">
    <property type="entry name" value="5'-Nucleotdase_C_sf"/>
</dbReference>
<dbReference type="InterPro" id="IPR008334">
    <property type="entry name" value="5'-Nucleotdase_C"/>
</dbReference>
<dbReference type="GO" id="GO:0016787">
    <property type="term" value="F:hydrolase activity"/>
    <property type="evidence" value="ECO:0007669"/>
    <property type="project" value="InterPro"/>
</dbReference>
<reference evidence="3" key="3">
    <citation type="submission" date="2018-05" db="EMBL/GenBank/DDBJ databases">
        <authorList>
            <person name="Lu D."/>
        </authorList>
    </citation>
    <scope>NUCLEOTIDE SEQUENCE [LARGE SCALE GENOMIC DNA]</scope>
    <source>
        <strain evidence="3">ZY111</strain>
    </source>
</reference>
<comment type="caution">
    <text evidence="2">The sequence shown here is derived from an EMBL/GenBank/DDBJ whole genome shotgun (WGS) entry which is preliminary data.</text>
</comment>
<feature type="domain" description="5'-Nucleotidase C-terminal" evidence="1">
    <location>
        <begin position="70"/>
        <end position="206"/>
    </location>
</feature>
<evidence type="ECO:0000259" key="1">
    <source>
        <dbReference type="Pfam" id="PF02872"/>
    </source>
</evidence>
<sequence length="244" mass="27810">MLYFLTFLNCKHEKSNLYKIEGKQIQVTDSIALDSEIEAFIKPFRDNIQKDLDSTLAYSAGTYSKNDGDFNTAVGNFMADAVYSEANPIFKSRTGKDIDLVLLNHGGIRAPLNKGSVSKRTAFQLMPFENSIVVIALKTSQINSLIDYLLKAKRAHPISKLKLTIDENFNLVDAKIKDEHIKNNHTYYVATSDYLYNGGDNMSFFKPNDSIYRINYKIRNALIDKFNKLDTIKPVIDDRFIQIK</sequence>
<dbReference type="SUPFAM" id="SSF55816">
    <property type="entry name" value="5'-nucleotidase (syn. UDP-sugar hydrolase), C-terminal domain"/>
    <property type="match status" value="1"/>
</dbReference>
<dbReference type="Pfam" id="PF02872">
    <property type="entry name" value="5_nucleotid_C"/>
    <property type="match status" value="1"/>
</dbReference>